<protein>
    <submittedName>
        <fullName evidence="1">Uncharacterized protein</fullName>
    </submittedName>
</protein>
<dbReference type="AlphaFoldDB" id="A0A4Y3QNF2"/>
<evidence type="ECO:0000313" key="2">
    <source>
        <dbReference type="Proteomes" id="UP000319525"/>
    </source>
</evidence>
<name>A0A4Y3QNF2_MICTE</name>
<gene>
    <name evidence="1" type="ORF">MTE01_29110</name>
</gene>
<sequence>MTDETRTRIVNITDIADGDEVVVTKGTNVLRAKVVMPGSTRALDIGISHSRPRLAAFFDAGYVVEKVTSKPPMPTEPGHYKDARGRDWLRTTHGTGENWIAWDGGRFTPERAERSFGPFTRVVPGPTVDSGPEKVIDADGDAWTRNPDGTYTFRHLTKTLDMIKADHGPVKTEGAFL</sequence>
<proteinExistence type="predicted"/>
<dbReference type="EMBL" id="BJML01000011">
    <property type="protein sequence ID" value="GEB46966.1"/>
    <property type="molecule type" value="Genomic_DNA"/>
</dbReference>
<dbReference type="GeneID" id="57145594"/>
<dbReference type="Proteomes" id="UP000319525">
    <property type="component" value="Unassembled WGS sequence"/>
</dbReference>
<accession>A0A4Y3QNF2</accession>
<reference evidence="1 2" key="1">
    <citation type="submission" date="2019-06" db="EMBL/GenBank/DDBJ databases">
        <title>Whole genome shotgun sequence of Microbacterium testaceum NBRC 12675.</title>
        <authorList>
            <person name="Hosoyama A."/>
            <person name="Uohara A."/>
            <person name="Ohji S."/>
            <person name="Ichikawa N."/>
        </authorList>
    </citation>
    <scope>NUCLEOTIDE SEQUENCE [LARGE SCALE GENOMIC DNA]</scope>
    <source>
        <strain evidence="1 2">NBRC 12675</strain>
    </source>
</reference>
<comment type="caution">
    <text evidence="1">The sequence shown here is derived from an EMBL/GenBank/DDBJ whole genome shotgun (WGS) entry which is preliminary data.</text>
</comment>
<dbReference type="RefSeq" id="WP_141378183.1">
    <property type="nucleotide sequence ID" value="NZ_BJML01000011.1"/>
</dbReference>
<organism evidence="1 2">
    <name type="scientific">Microbacterium testaceum</name>
    <name type="common">Aureobacterium testaceum</name>
    <name type="synonym">Brevibacterium testaceum</name>
    <dbReference type="NCBI Taxonomy" id="2033"/>
    <lineage>
        <taxon>Bacteria</taxon>
        <taxon>Bacillati</taxon>
        <taxon>Actinomycetota</taxon>
        <taxon>Actinomycetes</taxon>
        <taxon>Micrococcales</taxon>
        <taxon>Microbacteriaceae</taxon>
        <taxon>Microbacterium</taxon>
    </lineage>
</organism>
<evidence type="ECO:0000313" key="1">
    <source>
        <dbReference type="EMBL" id="GEB46966.1"/>
    </source>
</evidence>